<evidence type="ECO:0000313" key="2">
    <source>
        <dbReference type="EMBL" id="PWA76862.1"/>
    </source>
</evidence>
<evidence type="ECO:0000256" key="1">
    <source>
        <dbReference type="SAM" id="Coils"/>
    </source>
</evidence>
<dbReference type="AlphaFoldDB" id="A0A2U1NTN2"/>
<evidence type="ECO:0000313" key="3">
    <source>
        <dbReference type="Proteomes" id="UP000245207"/>
    </source>
</evidence>
<comment type="caution">
    <text evidence="2">The sequence shown here is derived from an EMBL/GenBank/DDBJ whole genome shotgun (WGS) entry which is preliminary data.</text>
</comment>
<dbReference type="PANTHER" id="PTHR36051:SF2">
    <property type="entry name" value="DYNAMIN"/>
    <property type="match status" value="1"/>
</dbReference>
<keyword evidence="3" id="KW-1185">Reference proteome</keyword>
<gene>
    <name evidence="2" type="ORF">CTI12_AA228740</name>
</gene>
<accession>A0A2U1NTN2</accession>
<reference evidence="2 3" key="1">
    <citation type="journal article" date="2018" name="Mol. Plant">
        <title>The genome of Artemisia annua provides insight into the evolution of Asteraceae family and artemisinin biosynthesis.</title>
        <authorList>
            <person name="Shen Q."/>
            <person name="Zhang L."/>
            <person name="Liao Z."/>
            <person name="Wang S."/>
            <person name="Yan T."/>
            <person name="Shi P."/>
            <person name="Liu M."/>
            <person name="Fu X."/>
            <person name="Pan Q."/>
            <person name="Wang Y."/>
            <person name="Lv Z."/>
            <person name="Lu X."/>
            <person name="Zhang F."/>
            <person name="Jiang W."/>
            <person name="Ma Y."/>
            <person name="Chen M."/>
            <person name="Hao X."/>
            <person name="Li L."/>
            <person name="Tang Y."/>
            <person name="Lv G."/>
            <person name="Zhou Y."/>
            <person name="Sun X."/>
            <person name="Brodelius P.E."/>
            <person name="Rose J.K.C."/>
            <person name="Tang K."/>
        </authorList>
    </citation>
    <scope>NUCLEOTIDE SEQUENCE [LARGE SCALE GENOMIC DNA]</scope>
    <source>
        <strain evidence="3">cv. Huhao1</strain>
        <tissue evidence="2">Leaf</tissue>
    </source>
</reference>
<name>A0A2U1NTN2_ARTAN</name>
<keyword evidence="1" id="KW-0175">Coiled coil</keyword>
<feature type="coiled-coil region" evidence="1">
    <location>
        <begin position="236"/>
        <end position="263"/>
    </location>
</feature>
<proteinExistence type="predicted"/>
<dbReference type="STRING" id="35608.A0A2U1NTN2"/>
<dbReference type="Proteomes" id="UP000245207">
    <property type="component" value="Unassembled WGS sequence"/>
</dbReference>
<dbReference type="PANTHER" id="PTHR36051">
    <property type="entry name" value="DYNAMIN"/>
    <property type="match status" value="1"/>
</dbReference>
<protein>
    <submittedName>
        <fullName evidence="2">Uncharacterized protein</fullName>
    </submittedName>
</protein>
<dbReference type="EMBL" id="PKPP01002212">
    <property type="protein sequence ID" value="PWA76862.1"/>
    <property type="molecule type" value="Genomic_DNA"/>
</dbReference>
<sequence length="295" mass="31294">MESSSSRSESGVIIVSSSSKVKGGISIQNPFTLKVGQVFTGFGVGCGLGIGVGRPLNLGAIPMLNQVMVAARGASDIFSGAGRHVNRSLKMVGAKNIEAGIGCGVGFGHGFGVGLAIKPGVINQIQTCLITTATKLMTRFGVTPNLSTVAGGMLPQSLQSGNSTMSPLMNLATGTKSRDGDLTTTEKLTSFSSSFPSRTDKVISNFLQSPLVEGEPSEPKNKAGQLHSEKDVIQLVLKQQLALEKLKEENEKLQRILVEDLKVSPDKFKVNGYSGYTCSDCIECRRKQRRDRSGR</sequence>
<dbReference type="OrthoDB" id="1934430at2759"/>
<organism evidence="2 3">
    <name type="scientific">Artemisia annua</name>
    <name type="common">Sweet wormwood</name>
    <dbReference type="NCBI Taxonomy" id="35608"/>
    <lineage>
        <taxon>Eukaryota</taxon>
        <taxon>Viridiplantae</taxon>
        <taxon>Streptophyta</taxon>
        <taxon>Embryophyta</taxon>
        <taxon>Tracheophyta</taxon>
        <taxon>Spermatophyta</taxon>
        <taxon>Magnoliopsida</taxon>
        <taxon>eudicotyledons</taxon>
        <taxon>Gunneridae</taxon>
        <taxon>Pentapetalae</taxon>
        <taxon>asterids</taxon>
        <taxon>campanulids</taxon>
        <taxon>Asterales</taxon>
        <taxon>Asteraceae</taxon>
        <taxon>Asteroideae</taxon>
        <taxon>Anthemideae</taxon>
        <taxon>Artemisiinae</taxon>
        <taxon>Artemisia</taxon>
    </lineage>
</organism>